<dbReference type="EMBL" id="LRRQ01000027">
    <property type="protein sequence ID" value="OAM91441.1"/>
    <property type="molecule type" value="Genomic_DNA"/>
</dbReference>
<evidence type="ECO:0000313" key="2">
    <source>
        <dbReference type="Proteomes" id="UP000078486"/>
    </source>
</evidence>
<accession>A0A178IP12</accession>
<name>A0A178IP12_9BACT</name>
<protein>
    <submittedName>
        <fullName evidence="1">Uncharacterized protein</fullName>
    </submittedName>
</protein>
<gene>
    <name evidence="1" type="ORF">AW736_03000</name>
</gene>
<evidence type="ECO:0000313" key="1">
    <source>
        <dbReference type="EMBL" id="OAM91441.1"/>
    </source>
</evidence>
<proteinExistence type="predicted"/>
<reference evidence="1 2" key="1">
    <citation type="submission" date="2016-01" db="EMBL/GenBank/DDBJ databases">
        <title>High potential of lignocellulose degradation of a new Verrucomicrobia species.</title>
        <authorList>
            <person name="Wang Y."/>
            <person name="Shi Y."/>
            <person name="Qiu Z."/>
            <person name="Liu S."/>
            <person name="Yang H."/>
        </authorList>
    </citation>
    <scope>NUCLEOTIDE SEQUENCE [LARGE SCALE GENOMIC DNA]</scope>
    <source>
        <strain evidence="1 2">TSB47</strain>
    </source>
</reference>
<sequence>MHLGVDLLDVPLQQGAARGGQAFEQGQAGGVLGLVGLVLERLDQGLARLEQFAQHRLGLDGRAAGAQFFGFAREQAEQAGVDAVGLGQDALGPGELAHAPGVDHAHAHAGLMAGAREGSFVAAGGLADDPRAGGQLREETQQARRALREARHALGQVRDETGLGEINADVFILVWHGRTPSYRDALKGADNGSSCCQRCPPGLSLRCELKGSWHPIRLSADRGGASCRTPLPQPLAKTGFVIELRRSWPVSYKASLPAIETEGAKRR</sequence>
<dbReference type="Proteomes" id="UP000078486">
    <property type="component" value="Unassembled WGS sequence"/>
</dbReference>
<keyword evidence="2" id="KW-1185">Reference proteome</keyword>
<organism evidence="1 2">
    <name type="scientific">Termitidicoccus mucosus</name>
    <dbReference type="NCBI Taxonomy" id="1184151"/>
    <lineage>
        <taxon>Bacteria</taxon>
        <taxon>Pseudomonadati</taxon>
        <taxon>Verrucomicrobiota</taxon>
        <taxon>Opitutia</taxon>
        <taxon>Opitutales</taxon>
        <taxon>Opitutaceae</taxon>
        <taxon>Termitidicoccus</taxon>
    </lineage>
</organism>
<dbReference type="STRING" id="1184151.AW736_03000"/>
<comment type="caution">
    <text evidence="1">The sequence shown here is derived from an EMBL/GenBank/DDBJ whole genome shotgun (WGS) entry which is preliminary data.</text>
</comment>
<dbReference type="AlphaFoldDB" id="A0A178IP12"/>